<comment type="similarity">
    <text evidence="2">Belongs to the FliJ family.</text>
</comment>
<keyword evidence="13" id="KW-0966">Cell projection</keyword>
<evidence type="ECO:0000313" key="14">
    <source>
        <dbReference type="Proteomes" id="UP000823616"/>
    </source>
</evidence>
<feature type="region of interest" description="Disordered" evidence="12">
    <location>
        <begin position="128"/>
        <end position="148"/>
    </location>
</feature>
<evidence type="ECO:0000256" key="5">
    <source>
        <dbReference type="ARBA" id="ARBA00022475"/>
    </source>
</evidence>
<organism evidence="13 14">
    <name type="scientific">Candidatus Avitreponema avistercoris</name>
    <dbReference type="NCBI Taxonomy" id="2840705"/>
    <lineage>
        <taxon>Bacteria</taxon>
        <taxon>Pseudomonadati</taxon>
        <taxon>Spirochaetota</taxon>
        <taxon>Spirochaetia</taxon>
        <taxon>Spirochaetales</taxon>
        <taxon>Candidatus Avitreponema</taxon>
    </lineage>
</organism>
<reference evidence="13" key="2">
    <citation type="journal article" date="2021" name="PeerJ">
        <title>Extensive microbial diversity within the chicken gut microbiome revealed by metagenomics and culture.</title>
        <authorList>
            <person name="Gilroy R."/>
            <person name="Ravi A."/>
            <person name="Getino M."/>
            <person name="Pursley I."/>
            <person name="Horton D.L."/>
            <person name="Alikhan N.F."/>
            <person name="Baker D."/>
            <person name="Gharbi K."/>
            <person name="Hall N."/>
            <person name="Watson M."/>
            <person name="Adriaenssens E.M."/>
            <person name="Foster-Nyarko E."/>
            <person name="Jarju S."/>
            <person name="Secka A."/>
            <person name="Antonio M."/>
            <person name="Oren A."/>
            <person name="Chaudhuri R.R."/>
            <person name="La Ragione R."/>
            <person name="Hildebrand F."/>
            <person name="Pallen M.J."/>
        </authorList>
    </citation>
    <scope>NUCLEOTIDE SEQUENCE</scope>
    <source>
        <strain evidence="13">B3-4054</strain>
    </source>
</reference>
<proteinExistence type="inferred from homology"/>
<dbReference type="GO" id="GO:0015031">
    <property type="term" value="P:protein transport"/>
    <property type="evidence" value="ECO:0007669"/>
    <property type="project" value="UniProtKB-KW"/>
</dbReference>
<evidence type="ECO:0000313" key="13">
    <source>
        <dbReference type="EMBL" id="MBO8450605.1"/>
    </source>
</evidence>
<keyword evidence="10" id="KW-1006">Bacterial flagellum protein export</keyword>
<dbReference type="GO" id="GO:0009288">
    <property type="term" value="C:bacterial-type flagellum"/>
    <property type="evidence" value="ECO:0007669"/>
    <property type="project" value="InterPro"/>
</dbReference>
<dbReference type="Pfam" id="PF02050">
    <property type="entry name" value="FliJ"/>
    <property type="match status" value="1"/>
</dbReference>
<keyword evidence="11" id="KW-0175">Coiled coil</keyword>
<evidence type="ECO:0000256" key="3">
    <source>
        <dbReference type="ARBA" id="ARBA00020392"/>
    </source>
</evidence>
<dbReference type="GO" id="GO:0006935">
    <property type="term" value="P:chemotaxis"/>
    <property type="evidence" value="ECO:0007669"/>
    <property type="project" value="UniProtKB-KW"/>
</dbReference>
<sequence>MTPKKFRFPLQKLLNLRQFAEDRARVELGKAVSEVERINQDLHGNAEKRAALSRFPVVSGQGQPSEAVHVGTLLSVERYAARLDAERERLLEDLAAAETVAESKRKAYVECAKNVKILENLKEKKLSDWRKERADEQDNETDDIVNSN</sequence>
<dbReference type="NCBIfam" id="TIGR02473">
    <property type="entry name" value="flagell_FliJ"/>
    <property type="match status" value="1"/>
</dbReference>
<reference evidence="13" key="1">
    <citation type="submission" date="2020-10" db="EMBL/GenBank/DDBJ databases">
        <authorList>
            <person name="Gilroy R."/>
        </authorList>
    </citation>
    <scope>NUCLEOTIDE SEQUENCE</scope>
    <source>
        <strain evidence="13">B3-4054</strain>
    </source>
</reference>
<evidence type="ECO:0000256" key="10">
    <source>
        <dbReference type="ARBA" id="ARBA00023225"/>
    </source>
</evidence>
<keyword evidence="13" id="KW-0969">Cilium</keyword>
<evidence type="ECO:0000256" key="1">
    <source>
        <dbReference type="ARBA" id="ARBA00004413"/>
    </source>
</evidence>
<comment type="subcellular location">
    <subcellularLocation>
        <location evidence="1">Cell membrane</location>
        <topology evidence="1">Peripheral membrane protein</topology>
        <orientation evidence="1">Cytoplasmic side</orientation>
    </subcellularLocation>
</comment>
<name>A0A9D9EQ14_9SPIR</name>
<feature type="coiled-coil region" evidence="11">
    <location>
        <begin position="80"/>
        <end position="107"/>
    </location>
</feature>
<keyword evidence="4" id="KW-0813">Transport</keyword>
<keyword evidence="5" id="KW-1003">Cell membrane</keyword>
<keyword evidence="6" id="KW-0145">Chemotaxis</keyword>
<dbReference type="GO" id="GO:0071973">
    <property type="term" value="P:bacterial-type flagellum-dependent cell motility"/>
    <property type="evidence" value="ECO:0007669"/>
    <property type="project" value="InterPro"/>
</dbReference>
<keyword evidence="8" id="KW-0653">Protein transport</keyword>
<gene>
    <name evidence="13" type="primary">fliJ</name>
    <name evidence="13" type="ORF">IAA96_05810</name>
</gene>
<dbReference type="GO" id="GO:0005886">
    <property type="term" value="C:plasma membrane"/>
    <property type="evidence" value="ECO:0007669"/>
    <property type="project" value="UniProtKB-SubCell"/>
</dbReference>
<dbReference type="EMBL" id="JADIMS010000107">
    <property type="protein sequence ID" value="MBO8450605.1"/>
    <property type="molecule type" value="Genomic_DNA"/>
</dbReference>
<evidence type="ECO:0000256" key="4">
    <source>
        <dbReference type="ARBA" id="ARBA00022448"/>
    </source>
</evidence>
<feature type="compositionally biased region" description="Acidic residues" evidence="12">
    <location>
        <begin position="137"/>
        <end position="148"/>
    </location>
</feature>
<dbReference type="GO" id="GO:0044781">
    <property type="term" value="P:bacterial-type flagellum organization"/>
    <property type="evidence" value="ECO:0007669"/>
    <property type="project" value="UniProtKB-KW"/>
</dbReference>
<evidence type="ECO:0000256" key="12">
    <source>
        <dbReference type="SAM" id="MobiDB-lite"/>
    </source>
</evidence>
<accession>A0A9D9EQ14</accession>
<evidence type="ECO:0000256" key="6">
    <source>
        <dbReference type="ARBA" id="ARBA00022500"/>
    </source>
</evidence>
<keyword evidence="9" id="KW-0472">Membrane</keyword>
<protein>
    <recommendedName>
        <fullName evidence="3">Flagellar FliJ protein</fullName>
    </recommendedName>
</protein>
<keyword evidence="7" id="KW-1005">Bacterial flagellum biogenesis</keyword>
<dbReference type="AlphaFoldDB" id="A0A9D9EQ14"/>
<dbReference type="InterPro" id="IPR053716">
    <property type="entry name" value="Flag_assembly_chemotaxis_eff"/>
</dbReference>
<evidence type="ECO:0000256" key="11">
    <source>
        <dbReference type="SAM" id="Coils"/>
    </source>
</evidence>
<evidence type="ECO:0000256" key="7">
    <source>
        <dbReference type="ARBA" id="ARBA00022795"/>
    </source>
</evidence>
<dbReference type="Proteomes" id="UP000823616">
    <property type="component" value="Unassembled WGS sequence"/>
</dbReference>
<dbReference type="Gene3D" id="1.10.287.1700">
    <property type="match status" value="1"/>
</dbReference>
<evidence type="ECO:0000256" key="2">
    <source>
        <dbReference type="ARBA" id="ARBA00010004"/>
    </source>
</evidence>
<evidence type="ECO:0000256" key="8">
    <source>
        <dbReference type="ARBA" id="ARBA00022927"/>
    </source>
</evidence>
<comment type="caution">
    <text evidence="13">The sequence shown here is derived from an EMBL/GenBank/DDBJ whole genome shotgun (WGS) entry which is preliminary data.</text>
</comment>
<dbReference type="InterPro" id="IPR012823">
    <property type="entry name" value="Flagell_FliJ"/>
</dbReference>
<evidence type="ECO:0000256" key="9">
    <source>
        <dbReference type="ARBA" id="ARBA00023136"/>
    </source>
</evidence>
<keyword evidence="13" id="KW-0282">Flagellum</keyword>